<proteinExistence type="predicted"/>
<reference evidence="2 3" key="1">
    <citation type="submission" date="2018-01" db="EMBL/GenBank/DDBJ databases">
        <title>Draft genome sequence of Nonomuraea sp. KC333.</title>
        <authorList>
            <person name="Sahin N."/>
            <person name="Saygin H."/>
            <person name="Ay H."/>
        </authorList>
    </citation>
    <scope>NUCLEOTIDE SEQUENCE [LARGE SCALE GENOMIC DNA]</scope>
    <source>
        <strain evidence="2 3">KC333</strain>
    </source>
</reference>
<dbReference type="Pfam" id="PF13472">
    <property type="entry name" value="Lipase_GDSL_2"/>
    <property type="match status" value="1"/>
</dbReference>
<keyword evidence="3" id="KW-1185">Reference proteome</keyword>
<sequence length="199" mass="21812">MTESTIVFAGDSVTDCGRREDPRRLGDGYVRLLADAHPGARILNRGVSGDRVRDLRARWPRDVLDERPALVSILIGVNDTWRRYDSDDPTAVEAFESDYRAIVEPLAASGTRLVFVEPFLLPVNEYQSRWREDLDPKIDAVHRLAAEFGGTLVAADAGLRARGSAADLAPDGVHPNIAGHLELARLWDKSAGGMLADLV</sequence>
<dbReference type="PANTHER" id="PTHR30383">
    <property type="entry name" value="THIOESTERASE 1/PROTEASE 1/LYSOPHOSPHOLIPASE L1"/>
    <property type="match status" value="1"/>
</dbReference>
<dbReference type="AlphaFoldDB" id="A0A2W2ENI1"/>
<evidence type="ECO:0000313" key="2">
    <source>
        <dbReference type="EMBL" id="PZG18165.1"/>
    </source>
</evidence>
<dbReference type="RefSeq" id="WP_111179743.1">
    <property type="nucleotide sequence ID" value="NZ_POUD01000056.1"/>
</dbReference>
<dbReference type="InterPro" id="IPR051532">
    <property type="entry name" value="Ester_Hydrolysis_Enzymes"/>
</dbReference>
<protein>
    <submittedName>
        <fullName evidence="2">GDSL family lipase</fullName>
    </submittedName>
</protein>
<accession>A0A2W2ENI1</accession>
<dbReference type="CDD" id="cd01834">
    <property type="entry name" value="SGNH_hydrolase_like_2"/>
    <property type="match status" value="1"/>
</dbReference>
<name>A0A2W2ENI1_9ACTN</name>
<feature type="domain" description="SGNH hydrolase-type esterase" evidence="1">
    <location>
        <begin position="8"/>
        <end position="180"/>
    </location>
</feature>
<dbReference type="EMBL" id="POUD01000056">
    <property type="protein sequence ID" value="PZG18165.1"/>
    <property type="molecule type" value="Genomic_DNA"/>
</dbReference>
<dbReference type="GO" id="GO:0004622">
    <property type="term" value="F:phosphatidylcholine lysophospholipase activity"/>
    <property type="evidence" value="ECO:0007669"/>
    <property type="project" value="TreeGrafter"/>
</dbReference>
<organism evidence="2 3">
    <name type="scientific">Nonomuraea aridisoli</name>
    <dbReference type="NCBI Taxonomy" id="2070368"/>
    <lineage>
        <taxon>Bacteria</taxon>
        <taxon>Bacillati</taxon>
        <taxon>Actinomycetota</taxon>
        <taxon>Actinomycetes</taxon>
        <taxon>Streptosporangiales</taxon>
        <taxon>Streptosporangiaceae</taxon>
        <taxon>Nonomuraea</taxon>
    </lineage>
</organism>
<evidence type="ECO:0000259" key="1">
    <source>
        <dbReference type="Pfam" id="PF13472"/>
    </source>
</evidence>
<dbReference type="InterPro" id="IPR036514">
    <property type="entry name" value="SGNH_hydro_sf"/>
</dbReference>
<evidence type="ECO:0000313" key="3">
    <source>
        <dbReference type="Proteomes" id="UP000249304"/>
    </source>
</evidence>
<dbReference type="Gene3D" id="3.40.50.1110">
    <property type="entry name" value="SGNH hydrolase"/>
    <property type="match status" value="1"/>
</dbReference>
<dbReference type="InterPro" id="IPR013830">
    <property type="entry name" value="SGNH_hydro"/>
</dbReference>
<gene>
    <name evidence="2" type="ORF">C1J01_15885</name>
</gene>
<dbReference type="PANTHER" id="PTHR30383:SF5">
    <property type="entry name" value="SGNH HYDROLASE-TYPE ESTERASE DOMAIN-CONTAINING PROTEIN"/>
    <property type="match status" value="1"/>
</dbReference>
<dbReference type="SUPFAM" id="SSF52266">
    <property type="entry name" value="SGNH hydrolase"/>
    <property type="match status" value="1"/>
</dbReference>
<dbReference type="Proteomes" id="UP000249304">
    <property type="component" value="Unassembled WGS sequence"/>
</dbReference>
<comment type="caution">
    <text evidence="2">The sequence shown here is derived from an EMBL/GenBank/DDBJ whole genome shotgun (WGS) entry which is preliminary data.</text>
</comment>
<dbReference type="OrthoDB" id="9794725at2"/>